<dbReference type="InterPro" id="IPR040503">
    <property type="entry name" value="TRHO_N"/>
</dbReference>
<dbReference type="InterPro" id="IPR036873">
    <property type="entry name" value="Rhodanese-like_dom_sf"/>
</dbReference>
<protein>
    <recommendedName>
        <fullName evidence="1">Rhodanese domain-containing protein</fullName>
    </recommendedName>
</protein>
<reference evidence="2" key="1">
    <citation type="submission" date="2022-07" db="EMBL/GenBank/DDBJ databases">
        <title>Phylogenomic reconstructions and comparative analyses of Kickxellomycotina fungi.</title>
        <authorList>
            <person name="Reynolds N.K."/>
            <person name="Stajich J.E."/>
            <person name="Barry K."/>
            <person name="Grigoriev I.V."/>
            <person name="Crous P."/>
            <person name="Smith M.E."/>
        </authorList>
    </citation>
    <scope>NUCLEOTIDE SEQUENCE</scope>
    <source>
        <strain evidence="2">BCRC 34489</strain>
    </source>
</reference>
<evidence type="ECO:0000259" key="1">
    <source>
        <dbReference type="PROSITE" id="PS50206"/>
    </source>
</evidence>
<dbReference type="PANTHER" id="PTHR43846:SF1">
    <property type="entry name" value="TRNA URIDINE(34) HYDROXYLASE"/>
    <property type="match status" value="1"/>
</dbReference>
<dbReference type="Gene3D" id="3.40.250.10">
    <property type="entry name" value="Rhodanese-like domain"/>
    <property type="match status" value="1"/>
</dbReference>
<dbReference type="AlphaFoldDB" id="A0A9W8HC72"/>
<dbReference type="NCBIfam" id="NF001133">
    <property type="entry name" value="PRK00142.1-1"/>
    <property type="match status" value="1"/>
</dbReference>
<evidence type="ECO:0000313" key="3">
    <source>
        <dbReference type="Proteomes" id="UP001140172"/>
    </source>
</evidence>
<dbReference type="SMART" id="SM00450">
    <property type="entry name" value="RHOD"/>
    <property type="match status" value="1"/>
</dbReference>
<proteinExistence type="predicted"/>
<keyword evidence="3" id="KW-1185">Reference proteome</keyword>
<feature type="domain" description="Rhodanese" evidence="1">
    <location>
        <begin position="153"/>
        <end position="242"/>
    </location>
</feature>
<dbReference type="EMBL" id="JANBUM010000139">
    <property type="protein sequence ID" value="KAJ2783556.1"/>
    <property type="molecule type" value="Genomic_DNA"/>
</dbReference>
<dbReference type="PROSITE" id="PS50206">
    <property type="entry name" value="RHODANESE_3"/>
    <property type="match status" value="1"/>
</dbReference>
<organism evidence="2 3">
    <name type="scientific">Coemansia interrupta</name>
    <dbReference type="NCBI Taxonomy" id="1126814"/>
    <lineage>
        <taxon>Eukaryota</taxon>
        <taxon>Fungi</taxon>
        <taxon>Fungi incertae sedis</taxon>
        <taxon>Zoopagomycota</taxon>
        <taxon>Kickxellomycotina</taxon>
        <taxon>Kickxellomycetes</taxon>
        <taxon>Kickxellales</taxon>
        <taxon>Kickxellaceae</taxon>
        <taxon>Coemansia</taxon>
    </lineage>
</organism>
<dbReference type="PANTHER" id="PTHR43846">
    <property type="entry name" value="UPF0176 PROTEIN YCEA"/>
    <property type="match status" value="1"/>
</dbReference>
<dbReference type="Gene3D" id="3.30.70.100">
    <property type="match status" value="1"/>
</dbReference>
<sequence length="376" mass="42533">MTAGPLPPQPLTIDHPYPQPPADNYFTISFYSFFEIPESKTTQLREQLQKEWSRDLEIVGRIYICEQGINAQLSIPVENTHKLRAWLEAHPVFCGRIPRFNWAIEHRKAFKALHVRMRPLVATGSDLSLDELSHEPEYLSPEQWESELRTDSGSGQPLLIDMRNSYEFRIGKFDGAVCPDVDTFREEMAVVRDLCKDKKKPIYMYCTGGIRCSVAGAILKSEGYENVKTLQGGVIAYGNHVREHPDKQATSLFKGKNFTFDKRLGEEVTAEVLSRCDQCGGPCDTFTNCANRSCNLLFIQCPSCAQKHEHTCGTDFCKSRAQMSHEELIKNRIPSIWNYHLRVRPEKIFGSDGVAQVPPSIASSDGFVPQALEEKA</sequence>
<comment type="caution">
    <text evidence="2">The sequence shown here is derived from an EMBL/GenBank/DDBJ whole genome shotgun (WGS) entry which is preliminary data.</text>
</comment>
<evidence type="ECO:0000313" key="2">
    <source>
        <dbReference type="EMBL" id="KAJ2783556.1"/>
    </source>
</evidence>
<dbReference type="Pfam" id="PF17773">
    <property type="entry name" value="UPF0176_N"/>
    <property type="match status" value="1"/>
</dbReference>
<dbReference type="Pfam" id="PF12368">
    <property type="entry name" value="Rhodanese_C"/>
    <property type="match status" value="1"/>
</dbReference>
<gene>
    <name evidence="2" type="ORF">GGI15_002541</name>
</gene>
<dbReference type="InterPro" id="IPR022111">
    <property type="entry name" value="Rhodanese_C"/>
</dbReference>
<dbReference type="Proteomes" id="UP001140172">
    <property type="component" value="Unassembled WGS sequence"/>
</dbReference>
<dbReference type="InterPro" id="IPR001763">
    <property type="entry name" value="Rhodanese-like_dom"/>
</dbReference>
<dbReference type="OrthoDB" id="25002at2759"/>
<dbReference type="SUPFAM" id="SSF52821">
    <property type="entry name" value="Rhodanese/Cell cycle control phosphatase"/>
    <property type="match status" value="1"/>
</dbReference>
<accession>A0A9W8HC72</accession>
<name>A0A9W8HC72_9FUNG</name>
<dbReference type="Pfam" id="PF00581">
    <property type="entry name" value="Rhodanese"/>
    <property type="match status" value="1"/>
</dbReference>